<evidence type="ECO:0000313" key="3">
    <source>
        <dbReference type="Proteomes" id="UP000713222"/>
    </source>
</evidence>
<gene>
    <name evidence="2" type="ORF">EBV32_02505</name>
</gene>
<reference evidence="2" key="1">
    <citation type="submission" date="2018-10" db="EMBL/GenBank/DDBJ databases">
        <title>Iterative Subtractive Binning of Freshwater Chronoseries Metagenomes Recovers Nearly Complete Genomes from over Four Hundred Novel Species.</title>
        <authorList>
            <person name="Rodriguez-R L.M."/>
            <person name="Tsementzi D."/>
            <person name="Luo C."/>
            <person name="Konstantinidis K.T."/>
        </authorList>
    </citation>
    <scope>NUCLEOTIDE SEQUENCE</scope>
    <source>
        <strain evidence="2">WB7_6_001</strain>
    </source>
</reference>
<dbReference type="Proteomes" id="UP000713222">
    <property type="component" value="Unassembled WGS sequence"/>
</dbReference>
<dbReference type="Gene3D" id="1.10.260.40">
    <property type="entry name" value="lambda repressor-like DNA-binding domains"/>
    <property type="match status" value="1"/>
</dbReference>
<dbReference type="Pfam" id="PF13443">
    <property type="entry name" value="HTH_26"/>
    <property type="match status" value="1"/>
</dbReference>
<protein>
    <submittedName>
        <fullName evidence="2">XRE family transcriptional regulator</fullName>
    </submittedName>
</protein>
<organism evidence="2 3">
    <name type="scientific">Candidatus Fonsibacter lacus</name>
    <dbReference type="NCBI Taxonomy" id="2576439"/>
    <lineage>
        <taxon>Bacteria</taxon>
        <taxon>Pseudomonadati</taxon>
        <taxon>Pseudomonadota</taxon>
        <taxon>Alphaproteobacteria</taxon>
        <taxon>Candidatus Pelagibacterales</taxon>
        <taxon>Candidatus Pelagibacterales incertae sedis</taxon>
        <taxon>Candidatus Fonsibacter</taxon>
    </lineage>
</organism>
<evidence type="ECO:0000259" key="1">
    <source>
        <dbReference type="SMART" id="SM00530"/>
    </source>
</evidence>
<evidence type="ECO:0000313" key="2">
    <source>
        <dbReference type="EMBL" id="NBN87946.1"/>
    </source>
</evidence>
<feature type="domain" description="HTH cro/C1-type" evidence="1">
    <location>
        <begin position="9"/>
        <end position="65"/>
    </location>
</feature>
<dbReference type="AlphaFoldDB" id="A0A964XRV4"/>
<comment type="caution">
    <text evidence="2">The sequence shown here is derived from an EMBL/GenBank/DDBJ whole genome shotgun (WGS) entry which is preliminary data.</text>
</comment>
<dbReference type="SMART" id="SM00530">
    <property type="entry name" value="HTH_XRE"/>
    <property type="match status" value="1"/>
</dbReference>
<sequence>MAGPKLVTRLDALLAEKNLSGRRLARLADCTEMTVTKLRRNAMQYLDVNVTARICQALECTPAELLEIQQEDADT</sequence>
<dbReference type="GO" id="GO:0003677">
    <property type="term" value="F:DNA binding"/>
    <property type="evidence" value="ECO:0007669"/>
    <property type="project" value="InterPro"/>
</dbReference>
<proteinExistence type="predicted"/>
<dbReference type="SUPFAM" id="SSF47413">
    <property type="entry name" value="lambda repressor-like DNA-binding domains"/>
    <property type="match status" value="1"/>
</dbReference>
<dbReference type="EMBL" id="RGET01000028">
    <property type="protein sequence ID" value="NBN87946.1"/>
    <property type="molecule type" value="Genomic_DNA"/>
</dbReference>
<accession>A0A964XRV4</accession>
<dbReference type="InterPro" id="IPR010982">
    <property type="entry name" value="Lambda_DNA-bd_dom_sf"/>
</dbReference>
<name>A0A964XRV4_9PROT</name>
<dbReference type="InterPro" id="IPR001387">
    <property type="entry name" value="Cro/C1-type_HTH"/>
</dbReference>